<evidence type="ECO:0000259" key="7">
    <source>
        <dbReference type="PROSITE" id="PS50172"/>
    </source>
</evidence>
<dbReference type="Gene3D" id="2.60.120.260">
    <property type="entry name" value="Galactose-binding domain-like"/>
    <property type="match status" value="1"/>
</dbReference>
<dbReference type="OrthoDB" id="25840at2759"/>
<evidence type="ECO:0000256" key="5">
    <source>
        <dbReference type="ARBA" id="ARBA00023242"/>
    </source>
</evidence>
<proteinExistence type="predicted"/>
<reference evidence="8" key="1">
    <citation type="submission" date="2022-07" db="EMBL/GenBank/DDBJ databases">
        <authorList>
            <person name="Trinca V."/>
            <person name="Uliana J.V.C."/>
            <person name="Torres T.T."/>
            <person name="Ward R.J."/>
            <person name="Monesi N."/>
        </authorList>
    </citation>
    <scope>NUCLEOTIDE SEQUENCE</scope>
    <source>
        <strain evidence="8">HSMRA1968</strain>
        <tissue evidence="8">Whole embryos</tissue>
    </source>
</reference>
<dbReference type="GO" id="GO:0005634">
    <property type="term" value="C:nucleus"/>
    <property type="evidence" value="ECO:0007669"/>
    <property type="project" value="UniProtKB-SubCell"/>
</dbReference>
<feature type="domain" description="BRCT" evidence="7">
    <location>
        <begin position="480"/>
        <end position="564"/>
    </location>
</feature>
<dbReference type="Pfam" id="PF12738">
    <property type="entry name" value="PTCB-BRCT"/>
    <property type="match status" value="1"/>
</dbReference>
<dbReference type="GO" id="GO:0006303">
    <property type="term" value="P:double-strand break repair via nonhomologous end joining"/>
    <property type="evidence" value="ECO:0007669"/>
    <property type="project" value="InterPro"/>
</dbReference>
<organism evidence="8 9">
    <name type="scientific">Pseudolycoriella hygida</name>
    <dbReference type="NCBI Taxonomy" id="35572"/>
    <lineage>
        <taxon>Eukaryota</taxon>
        <taxon>Metazoa</taxon>
        <taxon>Ecdysozoa</taxon>
        <taxon>Arthropoda</taxon>
        <taxon>Hexapoda</taxon>
        <taxon>Insecta</taxon>
        <taxon>Pterygota</taxon>
        <taxon>Neoptera</taxon>
        <taxon>Endopterygota</taxon>
        <taxon>Diptera</taxon>
        <taxon>Nematocera</taxon>
        <taxon>Sciaroidea</taxon>
        <taxon>Sciaridae</taxon>
        <taxon>Pseudolycoriella</taxon>
    </lineage>
</organism>
<dbReference type="Pfam" id="PF01834">
    <property type="entry name" value="XRCC1_N"/>
    <property type="match status" value="1"/>
</dbReference>
<gene>
    <name evidence="8" type="primary">Xrcc1</name>
    <name evidence="8" type="ORF">Bhyg_13279</name>
</gene>
<dbReference type="InterPro" id="IPR001357">
    <property type="entry name" value="BRCT_dom"/>
</dbReference>
<feature type="non-terminal residue" evidence="8">
    <location>
        <position position="719"/>
    </location>
</feature>
<dbReference type="InterPro" id="IPR036420">
    <property type="entry name" value="BRCT_dom_sf"/>
</dbReference>
<dbReference type="SMART" id="SM00292">
    <property type="entry name" value="BRCT"/>
    <property type="match status" value="2"/>
</dbReference>
<feature type="domain" description="BRCT" evidence="7">
    <location>
        <begin position="292"/>
        <end position="379"/>
    </location>
</feature>
<dbReference type="PROSITE" id="PS50172">
    <property type="entry name" value="BRCT"/>
    <property type="match status" value="2"/>
</dbReference>
<dbReference type="FunFam" id="3.40.50.10190:FF:000008">
    <property type="entry name" value="X-ray repair cross complementing 1"/>
    <property type="match status" value="1"/>
</dbReference>
<dbReference type="GO" id="GO:0000012">
    <property type="term" value="P:single strand break repair"/>
    <property type="evidence" value="ECO:0007669"/>
    <property type="project" value="InterPro"/>
</dbReference>
<keyword evidence="2" id="KW-0677">Repeat</keyword>
<keyword evidence="4" id="KW-0234">DNA repair</keyword>
<feature type="compositionally biased region" description="Polar residues" evidence="6">
    <location>
        <begin position="398"/>
        <end position="423"/>
    </location>
</feature>
<comment type="caution">
    <text evidence="8">The sequence shown here is derived from an EMBL/GenBank/DDBJ whole genome shotgun (WGS) entry which is preliminary data.</text>
</comment>
<dbReference type="InterPro" id="IPR002706">
    <property type="entry name" value="Xrcc1_N"/>
</dbReference>
<feature type="region of interest" description="Disordered" evidence="6">
    <location>
        <begin position="380"/>
        <end position="423"/>
    </location>
</feature>
<evidence type="ECO:0000256" key="1">
    <source>
        <dbReference type="ARBA" id="ARBA00004123"/>
    </source>
</evidence>
<accession>A0A9Q0MR10</accession>
<dbReference type="EMBL" id="WJQU01000004">
    <property type="protein sequence ID" value="KAJ6634702.1"/>
    <property type="molecule type" value="Genomic_DNA"/>
</dbReference>
<name>A0A9Q0MR10_9DIPT</name>
<evidence type="ECO:0000313" key="9">
    <source>
        <dbReference type="Proteomes" id="UP001151699"/>
    </source>
</evidence>
<evidence type="ECO:0000256" key="4">
    <source>
        <dbReference type="ARBA" id="ARBA00023204"/>
    </source>
</evidence>
<dbReference type="GO" id="GO:0006284">
    <property type="term" value="P:base-excision repair"/>
    <property type="evidence" value="ECO:0007669"/>
    <property type="project" value="InterPro"/>
</dbReference>
<keyword evidence="5" id="KW-0539">Nucleus</keyword>
<dbReference type="PANTHER" id="PTHR11370">
    <property type="entry name" value="DNA-REPAIR PROTEIN XRCC1"/>
    <property type="match status" value="1"/>
</dbReference>
<dbReference type="CDD" id="cd17725">
    <property type="entry name" value="BRCT_XRCC1_rpt1"/>
    <property type="match status" value="1"/>
</dbReference>
<evidence type="ECO:0000256" key="3">
    <source>
        <dbReference type="ARBA" id="ARBA00022763"/>
    </source>
</evidence>
<dbReference type="SUPFAM" id="SSF49785">
    <property type="entry name" value="Galactose-binding domain-like"/>
    <property type="match status" value="1"/>
</dbReference>
<dbReference type="Proteomes" id="UP001151699">
    <property type="component" value="Chromosome C"/>
</dbReference>
<dbReference type="GO" id="GO:0003684">
    <property type="term" value="F:damaged DNA binding"/>
    <property type="evidence" value="ECO:0007669"/>
    <property type="project" value="InterPro"/>
</dbReference>
<evidence type="ECO:0000256" key="6">
    <source>
        <dbReference type="SAM" id="MobiDB-lite"/>
    </source>
</evidence>
<dbReference type="AlphaFoldDB" id="A0A9Q0MR10"/>
<dbReference type="InterPro" id="IPR008979">
    <property type="entry name" value="Galactose-bd-like_sf"/>
</dbReference>
<dbReference type="FunFam" id="2.60.120.260:FF:000025">
    <property type="entry name" value="DNA repair protein XRCC1 isoform X1"/>
    <property type="match status" value="1"/>
</dbReference>
<dbReference type="Pfam" id="PF16589">
    <property type="entry name" value="BRCT_2"/>
    <property type="match status" value="1"/>
</dbReference>
<keyword evidence="3" id="KW-0227">DNA damage</keyword>
<protein>
    <submittedName>
        <fullName evidence="8">DNA repair protein XRCC1</fullName>
    </submittedName>
</protein>
<dbReference type="InterPro" id="IPR028260">
    <property type="entry name" value="FAM177"/>
</dbReference>
<dbReference type="PANTHER" id="PTHR11370:SF5">
    <property type="entry name" value="DNA REPAIR PROTEIN XRCC1"/>
    <property type="match status" value="1"/>
</dbReference>
<sequence>LFPASNLLSSTPTVGKKWKCELPGEPSVEVVLLLEKPSTITAIDIGNEHSAFVEVLVSKNGSPNYQQILLTSSFMSPMESRNSDPANRVRCFGRTALVDTVVESKCKWDLVKIICTQPFNKRVQYGLSFITLHSTDAKGSKEAVNEASSIPKKMFGNFKIREDSPESDSESPQSLFSRWKMSRNGTDNKDQTQSVPLCAAAAIREATTASLKNYSWQINRQAVAHKGVENRFQRDEDEVVQEKDRNRSELIVTDELKETDTSKKKIKRRSSSPLAVQPVKKMKETKEHIYRPFNKLLEGVVLVISGIQNPARATIRQQALDMGAKYKPDWESSCTHLICAFKNTPKYQQVQGHGKIVTKDWIMECHKKRRRIPWRRFALDSDDGKAPESEDEIFDKSLQPTAKSSQRGNYSKTESDTKLLSQSKQRDTTTCVIDTEDEVNRVLEKKNSSIASRASDEIYNATTDEDVIAVKSSNSTSITPLPEFFKGKCFYLSDNISSTDEIKLKRFISVYGGEITLDAIQSDYIVSNTPQATHSNYKGEVVKPLWIFECNDLEMLLPTKRMSEIVEPSEIVSKMDGLTLQEEGASVKIKRPKRVLHFSDGVIEEYSTDDENENEDVVDNDSSNNVVDESKLSWGPWLSLKAYKTGGYVLAGCDYVGETLASFVGITTHKYSYEIEQFQKMKEQEAEQQREDKEVGSFIEKTDLNDATCVTEQEQVKKY</sequence>
<dbReference type="InterPro" id="IPR045080">
    <property type="entry name" value="BRCT_XRCC1_rpt1"/>
</dbReference>
<evidence type="ECO:0000256" key="2">
    <source>
        <dbReference type="ARBA" id="ARBA00022737"/>
    </source>
</evidence>
<evidence type="ECO:0000313" key="8">
    <source>
        <dbReference type="EMBL" id="KAJ6634702.1"/>
    </source>
</evidence>
<dbReference type="SUPFAM" id="SSF52113">
    <property type="entry name" value="BRCT domain"/>
    <property type="match status" value="2"/>
</dbReference>
<dbReference type="Pfam" id="PF14774">
    <property type="entry name" value="FAM177"/>
    <property type="match status" value="1"/>
</dbReference>
<dbReference type="Gene3D" id="3.40.50.10190">
    <property type="entry name" value="BRCT domain"/>
    <property type="match status" value="2"/>
</dbReference>
<keyword evidence="9" id="KW-1185">Reference proteome</keyword>
<comment type="subcellular location">
    <subcellularLocation>
        <location evidence="1">Nucleus</location>
    </subcellularLocation>
</comment>